<feature type="region of interest" description="Disordered" evidence="1">
    <location>
        <begin position="89"/>
        <end position="108"/>
    </location>
</feature>
<evidence type="ECO:0000313" key="3">
    <source>
        <dbReference type="WBParaSite" id="TMUE_1000004388.1"/>
    </source>
</evidence>
<dbReference type="WBParaSite" id="TMUE_1000004388.1">
    <property type="protein sequence ID" value="TMUE_1000004388.1"/>
    <property type="gene ID" value="WBGene00288170"/>
</dbReference>
<evidence type="ECO:0000313" key="2">
    <source>
        <dbReference type="Proteomes" id="UP000046395"/>
    </source>
</evidence>
<dbReference type="Proteomes" id="UP000046395">
    <property type="component" value="Unassembled WGS sequence"/>
</dbReference>
<dbReference type="STRING" id="70415.A0A5S6QB13"/>
<sequence length="188" mass="21135">MNAVESTVVSTESVTGALKRELCQENPVYETIQQRREQLVQLLSQGERLKTLRSSSISKKDWEQFAKLGHEQVTAADAFLQRNYPLSVSSAGGHSSSLGTQAGSGWESEEKDAKRHVQLTLAAMESSDFSVPLERNRLKLRIQHAGKTAVALRRRIDGTELDEEIRKDWRPKCHQAGRLRDGRRPKAL</sequence>
<accession>A0A5S6QB13</accession>
<feature type="compositionally biased region" description="Low complexity" evidence="1">
    <location>
        <begin position="89"/>
        <end position="99"/>
    </location>
</feature>
<name>A0A5S6QB13_TRIMR</name>
<proteinExistence type="predicted"/>
<feature type="compositionally biased region" description="Basic and acidic residues" evidence="1">
    <location>
        <begin position="178"/>
        <end position="188"/>
    </location>
</feature>
<dbReference type="AlphaFoldDB" id="A0A5S6QB13"/>
<organism evidence="2 3">
    <name type="scientific">Trichuris muris</name>
    <name type="common">Mouse whipworm</name>
    <dbReference type="NCBI Taxonomy" id="70415"/>
    <lineage>
        <taxon>Eukaryota</taxon>
        <taxon>Metazoa</taxon>
        <taxon>Ecdysozoa</taxon>
        <taxon>Nematoda</taxon>
        <taxon>Enoplea</taxon>
        <taxon>Dorylaimia</taxon>
        <taxon>Trichinellida</taxon>
        <taxon>Trichuridae</taxon>
        <taxon>Trichuris</taxon>
    </lineage>
</organism>
<reference evidence="3" key="1">
    <citation type="submission" date="2019-12" db="UniProtKB">
        <authorList>
            <consortium name="WormBaseParasite"/>
        </authorList>
    </citation>
    <scope>IDENTIFICATION</scope>
</reference>
<evidence type="ECO:0000256" key="1">
    <source>
        <dbReference type="SAM" id="MobiDB-lite"/>
    </source>
</evidence>
<keyword evidence="2" id="KW-1185">Reference proteome</keyword>
<feature type="region of interest" description="Disordered" evidence="1">
    <location>
        <begin position="169"/>
        <end position="188"/>
    </location>
</feature>
<protein>
    <submittedName>
        <fullName evidence="3">Uncharacterized protein</fullName>
    </submittedName>
</protein>